<name>A0A9P6HEK7_9AGAM</name>
<feature type="region of interest" description="Disordered" evidence="1">
    <location>
        <begin position="179"/>
        <end position="262"/>
    </location>
</feature>
<dbReference type="PROSITE" id="PS50174">
    <property type="entry name" value="G_PATCH"/>
    <property type="match status" value="1"/>
</dbReference>
<evidence type="ECO:0000313" key="3">
    <source>
        <dbReference type="EMBL" id="KAF9783553.1"/>
    </source>
</evidence>
<evidence type="ECO:0000256" key="1">
    <source>
        <dbReference type="SAM" id="MobiDB-lite"/>
    </source>
</evidence>
<dbReference type="OrthoDB" id="2538319at2759"/>
<comment type="caution">
    <text evidence="3">The sequence shown here is derived from an EMBL/GenBank/DDBJ whole genome shotgun (WGS) entry which is preliminary data.</text>
</comment>
<reference evidence="3" key="1">
    <citation type="journal article" date="2020" name="Nat. Commun.">
        <title>Large-scale genome sequencing of mycorrhizal fungi provides insights into the early evolution of symbiotic traits.</title>
        <authorList>
            <person name="Miyauchi S."/>
            <person name="Kiss E."/>
            <person name="Kuo A."/>
            <person name="Drula E."/>
            <person name="Kohler A."/>
            <person name="Sanchez-Garcia M."/>
            <person name="Morin E."/>
            <person name="Andreopoulos B."/>
            <person name="Barry K.W."/>
            <person name="Bonito G."/>
            <person name="Buee M."/>
            <person name="Carver A."/>
            <person name="Chen C."/>
            <person name="Cichocki N."/>
            <person name="Clum A."/>
            <person name="Culley D."/>
            <person name="Crous P.W."/>
            <person name="Fauchery L."/>
            <person name="Girlanda M."/>
            <person name="Hayes R.D."/>
            <person name="Keri Z."/>
            <person name="LaButti K."/>
            <person name="Lipzen A."/>
            <person name="Lombard V."/>
            <person name="Magnuson J."/>
            <person name="Maillard F."/>
            <person name="Murat C."/>
            <person name="Nolan M."/>
            <person name="Ohm R.A."/>
            <person name="Pangilinan J."/>
            <person name="Pereira M.F."/>
            <person name="Perotto S."/>
            <person name="Peter M."/>
            <person name="Pfister S."/>
            <person name="Riley R."/>
            <person name="Sitrit Y."/>
            <person name="Stielow J.B."/>
            <person name="Szollosi G."/>
            <person name="Zifcakova L."/>
            <person name="Stursova M."/>
            <person name="Spatafora J.W."/>
            <person name="Tedersoo L."/>
            <person name="Vaario L.M."/>
            <person name="Yamada A."/>
            <person name="Yan M."/>
            <person name="Wang P."/>
            <person name="Xu J."/>
            <person name="Bruns T."/>
            <person name="Baldrian P."/>
            <person name="Vilgalys R."/>
            <person name="Dunand C."/>
            <person name="Henrissat B."/>
            <person name="Grigoriev I.V."/>
            <person name="Hibbett D."/>
            <person name="Nagy L.G."/>
            <person name="Martin F.M."/>
        </authorList>
    </citation>
    <scope>NUCLEOTIDE SEQUENCE</scope>
    <source>
        <strain evidence="3">UH-Tt-Lm1</strain>
    </source>
</reference>
<dbReference type="EMBL" id="WIUZ02000010">
    <property type="protein sequence ID" value="KAF9783553.1"/>
    <property type="molecule type" value="Genomic_DNA"/>
</dbReference>
<dbReference type="PANTHER" id="PTHR20923">
    <property type="entry name" value="BAT4 PROTEIN-RELATED"/>
    <property type="match status" value="1"/>
</dbReference>
<sequence>MATVARHIRSYYDPETEKDDLLLETGQVHASTSSGQSHVRTGIGFSSSGEALTVVGDGEQGEAPDPWLIELPYPPPKFNPRIKFVESVLSYEDVNDYIERGYEFGLFARHSGNDRTMDEEQKGISDWYRNLSRKSVSTPVPVQRVSAVAEGIAKTGTSGHPVSLPGVTNGLIIATQQNTSGQSLASDSPSQRQGALRPPPRPSDSSRRQIDWFISNVTPRPSQIVSGSNASTPESRPPPTLADMLARDPPPSKSQEPYTPPTWIMLPPSNPGFRMLQKSGWNEGEPLGPYVCRKQDVVRQEQQPVAGPSNLGKRRGAPETRITEVSIEGYDDIVEIKKEQIIDLTVSDEETTFPSDEDLSDGDTMELDDEAVQPLNPSTVDLALTSAQRQWEGHGGKALLTPLPTVLKSDRLGIGLKARTVGPYKASQKRVTHNAAAVAAHVKASEERKLFKQRVGRGYRGFARAEKRESEKRKDLLAYLNQ</sequence>
<dbReference type="Proteomes" id="UP000736335">
    <property type="component" value="Unassembled WGS sequence"/>
</dbReference>
<keyword evidence="4" id="KW-1185">Reference proteome</keyword>
<reference evidence="3" key="2">
    <citation type="submission" date="2020-11" db="EMBL/GenBank/DDBJ databases">
        <authorList>
            <consortium name="DOE Joint Genome Institute"/>
            <person name="Kuo A."/>
            <person name="Miyauchi S."/>
            <person name="Kiss E."/>
            <person name="Drula E."/>
            <person name="Kohler A."/>
            <person name="Sanchez-Garcia M."/>
            <person name="Andreopoulos B."/>
            <person name="Barry K.W."/>
            <person name="Bonito G."/>
            <person name="Buee M."/>
            <person name="Carver A."/>
            <person name="Chen C."/>
            <person name="Cichocki N."/>
            <person name="Clum A."/>
            <person name="Culley D."/>
            <person name="Crous P.W."/>
            <person name="Fauchery L."/>
            <person name="Girlanda M."/>
            <person name="Hayes R."/>
            <person name="Keri Z."/>
            <person name="Labutti K."/>
            <person name="Lipzen A."/>
            <person name="Lombard V."/>
            <person name="Magnuson J."/>
            <person name="Maillard F."/>
            <person name="Morin E."/>
            <person name="Murat C."/>
            <person name="Nolan M."/>
            <person name="Ohm R."/>
            <person name="Pangilinan J."/>
            <person name="Pereira M."/>
            <person name="Perotto S."/>
            <person name="Peter M."/>
            <person name="Riley R."/>
            <person name="Sitrit Y."/>
            <person name="Stielow B."/>
            <person name="Szollosi G."/>
            <person name="Zifcakova L."/>
            <person name="Stursova M."/>
            <person name="Spatafora J.W."/>
            <person name="Tedersoo L."/>
            <person name="Vaario L.-M."/>
            <person name="Yamada A."/>
            <person name="Yan M."/>
            <person name="Wang P."/>
            <person name="Xu J."/>
            <person name="Bruns T."/>
            <person name="Baldrian P."/>
            <person name="Vilgalys R."/>
            <person name="Henrissat B."/>
            <person name="Grigoriev I.V."/>
            <person name="Hibbett D."/>
            <person name="Nagy L.G."/>
            <person name="Martin F.M."/>
        </authorList>
    </citation>
    <scope>NUCLEOTIDE SEQUENCE</scope>
    <source>
        <strain evidence="3">UH-Tt-Lm1</strain>
    </source>
</reference>
<dbReference type="InterPro" id="IPR039146">
    <property type="entry name" value="GPANK1"/>
</dbReference>
<feature type="compositionally biased region" description="Polar residues" evidence="1">
    <location>
        <begin position="215"/>
        <end position="234"/>
    </location>
</feature>
<organism evidence="3 4">
    <name type="scientific">Thelephora terrestris</name>
    <dbReference type="NCBI Taxonomy" id="56493"/>
    <lineage>
        <taxon>Eukaryota</taxon>
        <taxon>Fungi</taxon>
        <taxon>Dikarya</taxon>
        <taxon>Basidiomycota</taxon>
        <taxon>Agaricomycotina</taxon>
        <taxon>Agaricomycetes</taxon>
        <taxon>Thelephorales</taxon>
        <taxon>Thelephoraceae</taxon>
        <taxon>Thelephora</taxon>
    </lineage>
</organism>
<proteinExistence type="predicted"/>
<dbReference type="AlphaFoldDB" id="A0A9P6HEK7"/>
<evidence type="ECO:0000313" key="4">
    <source>
        <dbReference type="Proteomes" id="UP000736335"/>
    </source>
</evidence>
<feature type="compositionally biased region" description="Polar residues" evidence="1">
    <location>
        <begin position="179"/>
        <end position="193"/>
    </location>
</feature>
<dbReference type="GO" id="GO:0003676">
    <property type="term" value="F:nucleic acid binding"/>
    <property type="evidence" value="ECO:0007669"/>
    <property type="project" value="InterPro"/>
</dbReference>
<accession>A0A9P6HEK7</accession>
<gene>
    <name evidence="3" type="ORF">BJ322DRAFT_1071689</name>
</gene>
<dbReference type="InterPro" id="IPR000467">
    <property type="entry name" value="G_patch_dom"/>
</dbReference>
<evidence type="ECO:0000259" key="2">
    <source>
        <dbReference type="PROSITE" id="PS50174"/>
    </source>
</evidence>
<dbReference type="PANTHER" id="PTHR20923:SF1">
    <property type="entry name" value="G PATCH DOMAIN AND ANKYRIN REPEAT-CONTAINING PROTEIN 1"/>
    <property type="match status" value="1"/>
</dbReference>
<feature type="domain" description="G-patch" evidence="2">
    <location>
        <begin position="268"/>
        <end position="288"/>
    </location>
</feature>
<protein>
    <recommendedName>
        <fullName evidence="2">G-patch domain-containing protein</fullName>
    </recommendedName>
</protein>